<dbReference type="Proteomes" id="UP000594261">
    <property type="component" value="Chromosome 12"/>
</dbReference>
<keyword evidence="5" id="KW-0862">Zinc</keyword>
<name>A0A7N2N3V5_QUELO</name>
<dbReference type="EnsemblPlants" id="QL12p022553:mrna">
    <property type="protein sequence ID" value="QL12p022553:mrna:CDS:1"/>
    <property type="gene ID" value="QL12p022553"/>
</dbReference>
<dbReference type="PANTHER" id="PTHR15710">
    <property type="entry name" value="E3 UBIQUITIN-PROTEIN LIGASE PRAJA"/>
    <property type="match status" value="1"/>
</dbReference>
<keyword evidence="10" id="KW-1185">Reference proteome</keyword>
<proteinExistence type="predicted"/>
<evidence type="ECO:0000313" key="10">
    <source>
        <dbReference type="Proteomes" id="UP000594261"/>
    </source>
</evidence>
<keyword evidence="3" id="KW-0479">Metal-binding</keyword>
<dbReference type="GO" id="GO:0005737">
    <property type="term" value="C:cytoplasm"/>
    <property type="evidence" value="ECO:0007669"/>
    <property type="project" value="TreeGrafter"/>
</dbReference>
<feature type="compositionally biased region" description="Acidic residues" evidence="7">
    <location>
        <begin position="86"/>
        <end position="103"/>
    </location>
</feature>
<dbReference type="CDD" id="cd16454">
    <property type="entry name" value="RING-H2_PA-TM-RING"/>
    <property type="match status" value="1"/>
</dbReference>
<dbReference type="Gramene" id="QL12p022553:mrna">
    <property type="protein sequence ID" value="QL12p022553:mrna:CDS:1"/>
    <property type="gene ID" value="QL12p022553"/>
</dbReference>
<dbReference type="AlphaFoldDB" id="A0A7N2N3V5"/>
<feature type="compositionally biased region" description="Polar residues" evidence="7">
    <location>
        <begin position="53"/>
        <end position="66"/>
    </location>
</feature>
<dbReference type="GO" id="GO:0016567">
    <property type="term" value="P:protein ubiquitination"/>
    <property type="evidence" value="ECO:0007669"/>
    <property type="project" value="TreeGrafter"/>
</dbReference>
<evidence type="ECO:0000313" key="9">
    <source>
        <dbReference type="EnsemblPlants" id="QL12p022553:mrna:CDS:1"/>
    </source>
</evidence>
<dbReference type="SUPFAM" id="SSF57850">
    <property type="entry name" value="RING/U-box"/>
    <property type="match status" value="1"/>
</dbReference>
<organism evidence="9 10">
    <name type="scientific">Quercus lobata</name>
    <name type="common">Valley oak</name>
    <dbReference type="NCBI Taxonomy" id="97700"/>
    <lineage>
        <taxon>Eukaryota</taxon>
        <taxon>Viridiplantae</taxon>
        <taxon>Streptophyta</taxon>
        <taxon>Embryophyta</taxon>
        <taxon>Tracheophyta</taxon>
        <taxon>Spermatophyta</taxon>
        <taxon>Magnoliopsida</taxon>
        <taxon>eudicotyledons</taxon>
        <taxon>Gunneridae</taxon>
        <taxon>Pentapetalae</taxon>
        <taxon>rosids</taxon>
        <taxon>fabids</taxon>
        <taxon>Fagales</taxon>
        <taxon>Fagaceae</taxon>
        <taxon>Quercus</taxon>
    </lineage>
</organism>
<dbReference type="InterPro" id="IPR013083">
    <property type="entry name" value="Znf_RING/FYVE/PHD"/>
</dbReference>
<feature type="domain" description="RING-type" evidence="8">
    <location>
        <begin position="209"/>
        <end position="250"/>
    </location>
</feature>
<reference evidence="9 10" key="1">
    <citation type="journal article" date="2016" name="G3 (Bethesda)">
        <title>First Draft Assembly and Annotation of the Genome of a California Endemic Oak Quercus lobata Nee (Fagaceae).</title>
        <authorList>
            <person name="Sork V.L."/>
            <person name="Fitz-Gibbon S.T."/>
            <person name="Puiu D."/>
            <person name="Crepeau M."/>
            <person name="Gugger P.F."/>
            <person name="Sherman R."/>
            <person name="Stevens K."/>
            <person name="Langley C.H."/>
            <person name="Pellegrini M."/>
            <person name="Salzberg S.L."/>
        </authorList>
    </citation>
    <scope>NUCLEOTIDE SEQUENCE [LARGE SCALE GENOMIC DNA]</scope>
    <source>
        <strain evidence="9 10">cv. SW786</strain>
    </source>
</reference>
<feature type="region of interest" description="Disordered" evidence="7">
    <location>
        <begin position="1"/>
        <end position="39"/>
    </location>
</feature>
<keyword evidence="4 6" id="KW-0863">Zinc-finger</keyword>
<sequence>MSSTTTTEAQADNMNVNALDSMQELPPPPPPNWQYNMPLFALNAQGEELFSSLEVQNPSPPSNSVLSDLPLERTTPPNETISDNIAEVEEQEQDDDDDDDDDGVVSSDYMDMDYDPRFSGHCNRFHGGSDTHHVDFMTMDPRFSAHRNRFHGGSYTRHVDFMTMEDSDDDDDDDDDDEEGVRPASEESKMGLEVVKIEKGMVGLAGEVCAVCLDEFCVESEARKMPCSHTYHQKCIIKWLGKSNMCPMCRYRVP</sequence>
<reference evidence="9" key="2">
    <citation type="submission" date="2021-01" db="UniProtKB">
        <authorList>
            <consortium name="EnsemblPlants"/>
        </authorList>
    </citation>
    <scope>IDENTIFICATION</scope>
</reference>
<feature type="compositionally biased region" description="Basic and acidic residues" evidence="7">
    <location>
        <begin position="180"/>
        <end position="189"/>
    </location>
</feature>
<evidence type="ECO:0000256" key="5">
    <source>
        <dbReference type="ARBA" id="ARBA00022833"/>
    </source>
</evidence>
<evidence type="ECO:0000256" key="1">
    <source>
        <dbReference type="ARBA" id="ARBA00000900"/>
    </source>
</evidence>
<dbReference type="SMART" id="SM00184">
    <property type="entry name" value="RING"/>
    <property type="match status" value="1"/>
</dbReference>
<feature type="region of interest" description="Disordered" evidence="7">
    <location>
        <begin position="164"/>
        <end position="189"/>
    </location>
</feature>
<dbReference type="PROSITE" id="PS50089">
    <property type="entry name" value="ZF_RING_2"/>
    <property type="match status" value="1"/>
</dbReference>
<evidence type="ECO:0000256" key="6">
    <source>
        <dbReference type="PROSITE-ProRule" id="PRU00175"/>
    </source>
</evidence>
<dbReference type="Gene3D" id="3.30.40.10">
    <property type="entry name" value="Zinc/RING finger domain, C3HC4 (zinc finger)"/>
    <property type="match status" value="1"/>
</dbReference>
<dbReference type="InParanoid" id="A0A7N2N3V5"/>
<dbReference type="Pfam" id="PF13639">
    <property type="entry name" value="zf-RING_2"/>
    <property type="match status" value="1"/>
</dbReference>
<feature type="compositionally biased region" description="Polar residues" evidence="7">
    <location>
        <begin position="1"/>
        <end position="20"/>
    </location>
</feature>
<dbReference type="GO" id="GO:0061630">
    <property type="term" value="F:ubiquitin protein ligase activity"/>
    <property type="evidence" value="ECO:0007669"/>
    <property type="project" value="UniProtKB-EC"/>
</dbReference>
<evidence type="ECO:0000256" key="3">
    <source>
        <dbReference type="ARBA" id="ARBA00022723"/>
    </source>
</evidence>
<comment type="catalytic activity">
    <reaction evidence="1">
        <text>S-ubiquitinyl-[E2 ubiquitin-conjugating enzyme]-L-cysteine + [acceptor protein]-L-lysine = [E2 ubiquitin-conjugating enzyme]-L-cysteine + N(6)-ubiquitinyl-[acceptor protein]-L-lysine.</text>
        <dbReference type="EC" id="2.3.2.27"/>
    </reaction>
</comment>
<evidence type="ECO:0000256" key="4">
    <source>
        <dbReference type="ARBA" id="ARBA00022771"/>
    </source>
</evidence>
<dbReference type="EC" id="2.3.2.27" evidence="2"/>
<feature type="compositionally biased region" description="Acidic residues" evidence="7">
    <location>
        <begin position="164"/>
        <end position="179"/>
    </location>
</feature>
<dbReference type="PANTHER" id="PTHR15710:SF77">
    <property type="entry name" value="RING-H2 FINGER PROTEIN ATL21B"/>
    <property type="match status" value="1"/>
</dbReference>
<accession>A0A7N2N3V5</accession>
<dbReference type="EMBL" id="LRBV02000012">
    <property type="status" value="NOT_ANNOTATED_CDS"/>
    <property type="molecule type" value="Genomic_DNA"/>
</dbReference>
<evidence type="ECO:0000259" key="8">
    <source>
        <dbReference type="PROSITE" id="PS50089"/>
    </source>
</evidence>
<evidence type="ECO:0000256" key="7">
    <source>
        <dbReference type="SAM" id="MobiDB-lite"/>
    </source>
</evidence>
<dbReference type="OMA" id="HIKLEHS"/>
<evidence type="ECO:0000256" key="2">
    <source>
        <dbReference type="ARBA" id="ARBA00012483"/>
    </source>
</evidence>
<dbReference type="InterPro" id="IPR001841">
    <property type="entry name" value="Znf_RING"/>
</dbReference>
<dbReference type="GO" id="GO:0008270">
    <property type="term" value="F:zinc ion binding"/>
    <property type="evidence" value="ECO:0007669"/>
    <property type="project" value="UniProtKB-KW"/>
</dbReference>
<feature type="region of interest" description="Disordered" evidence="7">
    <location>
        <begin position="51"/>
        <end position="107"/>
    </location>
</feature>
<protein>
    <recommendedName>
        <fullName evidence="2">RING-type E3 ubiquitin transferase</fullName>
        <ecNumber evidence="2">2.3.2.27</ecNumber>
    </recommendedName>
</protein>